<dbReference type="GO" id="GO:0009279">
    <property type="term" value="C:cell outer membrane"/>
    <property type="evidence" value="ECO:0007669"/>
    <property type="project" value="UniProtKB-SubCell"/>
</dbReference>
<sequence length="1157" mass="127156">MKKEKPTLRKGKAGSPYVFFKSFFICTLLIVAANGYTQEVYAFQSPSRQNSRQQQKINLHAKDEKLSVILDKIEKQVAYVFVYSNDDVNATQRISVDVNNADITDVMQIISKQIDKDYEVVNDKIILRSKQKGATNSSSQSAANTMSNLESATTYFSHQQADIVVNGKVMDDKGAPISGASVTLKGTKTGTITDENGNYTLRIADEQSTGTLVFSSVGFTAREEPINGRKAINITLVAADNALNDVVVVGYSTQKRSSVTGAVDVVGHKALEDRPVTNLTLALQGTSPNLIIQQNNFEPGQSPNLNIRGLGTLGDNTPLVVIDGILGGDINLINPNDVATISILKDAGAAAIYGSRAANGVILITTKKGSKNTKPTVSYSGNYGIQSPRITYKPVDAWENAYYKNVSLVNSGLAPAYTPEQIQAFMENGNGDWRVENIVHDAPQQSHNITVNGGGANSTYLLSAGYLNQQNNFVGPDYGYKRYNVRLNLSNDIGKLKLNTIVSYTKVQNKDHSFNAGTLMVDASRVPLYYSFQDTAGNYLTNPVSAELNPKGILEKGGYRKHDDDEFFGNFSAEYSITKDLKVRGLFGGTIRSNNEFDRVMPISFTPGGSYGSNRDVGNVNSKSLFTNVQLIAQYTKEFGNHNIDVLVGGSNESFDSKGSALFMILTDPALGIPTTGTTIDPARSYTTNDATTETSLNSLFGRVSYNYNQKYFAEFNFREDASSKFAAGNRAGFFPSGSLAWRVSEEDFMQNIRNSISNLKLRASYGVLGNQNVNAYQYQTTFFNYPNAYGFNNNVVGGAGYTLGNPDLTWERAATFNAGVDAGFFNDRLSVSFDYFDKTTSDILYQREDVPQLFGAGFPSYNVAKVRNRGWEAKATYNIPGKTVVQTISANIADNLNELLELTSGATEQVLGKEEFQFLRRVGQPITMYYGYKRNGYFQNLDDLKGYPKFANQVVSPGDVKFVDRNGDGVIDDNDKFILGNPFPRYTFGFTYTIAVKGFDMLLFVQGVGKRDAMIRGEQVEPFHVGYGGTMYTHQTDFWTPTNPDAKWPKLSENGSADNANNYRTGSDIFLFNAAYARLKNLQVGYTIPQRITSKAGMSKVRIYFTGQNLLTLTKLSFLDPEITEFNNNTALSAGANSARAYFLPVFYGGGIDITF</sequence>
<evidence type="ECO:0000259" key="11">
    <source>
        <dbReference type="Pfam" id="PF07715"/>
    </source>
</evidence>
<feature type="domain" description="TonB-dependent receptor-like beta-barrel" evidence="10">
    <location>
        <begin position="538"/>
        <end position="1111"/>
    </location>
</feature>
<dbReference type="Gene3D" id="2.40.170.20">
    <property type="entry name" value="TonB-dependent receptor, beta-barrel domain"/>
    <property type="match status" value="1"/>
</dbReference>
<keyword evidence="13" id="KW-1185">Reference proteome</keyword>
<dbReference type="SUPFAM" id="SSF56935">
    <property type="entry name" value="Porins"/>
    <property type="match status" value="1"/>
</dbReference>
<dbReference type="InterPro" id="IPR008969">
    <property type="entry name" value="CarboxyPept-like_regulatory"/>
</dbReference>
<comment type="caution">
    <text evidence="12">The sequence shown here is derived from an EMBL/GenBank/DDBJ whole genome shotgun (WGS) entry which is preliminary data.</text>
</comment>
<feature type="domain" description="TonB-dependent receptor plug" evidence="11">
    <location>
        <begin position="257"/>
        <end position="361"/>
    </location>
</feature>
<keyword evidence="4 8" id="KW-0812">Transmembrane</keyword>
<gene>
    <name evidence="12" type="ORF">FC093_04950</name>
</gene>
<evidence type="ECO:0000256" key="9">
    <source>
        <dbReference type="RuleBase" id="RU003357"/>
    </source>
</evidence>
<dbReference type="InterPro" id="IPR036942">
    <property type="entry name" value="Beta-barrel_TonB_sf"/>
</dbReference>
<evidence type="ECO:0000256" key="5">
    <source>
        <dbReference type="ARBA" id="ARBA00023077"/>
    </source>
</evidence>
<keyword evidence="6 8" id="KW-0472">Membrane</keyword>
<dbReference type="SUPFAM" id="SSF49464">
    <property type="entry name" value="Carboxypeptidase regulatory domain-like"/>
    <property type="match status" value="1"/>
</dbReference>
<keyword evidence="5 9" id="KW-0798">TonB box</keyword>
<keyword evidence="7 8" id="KW-0998">Cell outer membrane</keyword>
<comment type="subcellular location">
    <subcellularLocation>
        <location evidence="1 8">Cell outer membrane</location>
        <topology evidence="1 8">Multi-pass membrane protein</topology>
    </subcellularLocation>
</comment>
<dbReference type="NCBIfam" id="TIGR04056">
    <property type="entry name" value="OMP_RagA_SusC"/>
    <property type="match status" value="1"/>
</dbReference>
<keyword evidence="3 8" id="KW-1134">Transmembrane beta strand</keyword>
<dbReference type="Gene3D" id="2.170.130.10">
    <property type="entry name" value="TonB-dependent receptor, plug domain"/>
    <property type="match status" value="1"/>
</dbReference>
<dbReference type="InterPro" id="IPR023996">
    <property type="entry name" value="TonB-dep_OMP_SusC/RagA"/>
</dbReference>
<dbReference type="NCBIfam" id="TIGR04057">
    <property type="entry name" value="SusC_RagA_signa"/>
    <property type="match status" value="1"/>
</dbReference>
<dbReference type="InterPro" id="IPR037066">
    <property type="entry name" value="Plug_dom_sf"/>
</dbReference>
<comment type="similarity">
    <text evidence="8 9">Belongs to the TonB-dependent receptor family.</text>
</comment>
<dbReference type="Proteomes" id="UP000305848">
    <property type="component" value="Unassembled WGS sequence"/>
</dbReference>
<dbReference type="RefSeq" id="WP_137260625.1">
    <property type="nucleotide sequence ID" value="NZ_SZQL01000002.1"/>
</dbReference>
<evidence type="ECO:0000256" key="2">
    <source>
        <dbReference type="ARBA" id="ARBA00022448"/>
    </source>
</evidence>
<reference evidence="12 13" key="1">
    <citation type="submission" date="2019-05" db="EMBL/GenBank/DDBJ databases">
        <title>Panacibacter sp. strain 17mud1-8 Genome sequencing and assembly.</title>
        <authorList>
            <person name="Chhetri G."/>
        </authorList>
    </citation>
    <scope>NUCLEOTIDE SEQUENCE [LARGE SCALE GENOMIC DNA]</scope>
    <source>
        <strain evidence="12 13">17mud1-8</strain>
    </source>
</reference>
<dbReference type="InterPro" id="IPR023997">
    <property type="entry name" value="TonB-dep_OMP_SusC/RagA_CS"/>
</dbReference>
<dbReference type="AlphaFoldDB" id="A0A4U3LAG3"/>
<dbReference type="EMBL" id="SZQL01000002">
    <property type="protein sequence ID" value="TKK71026.1"/>
    <property type="molecule type" value="Genomic_DNA"/>
</dbReference>
<evidence type="ECO:0000256" key="8">
    <source>
        <dbReference type="PROSITE-ProRule" id="PRU01360"/>
    </source>
</evidence>
<evidence type="ECO:0000256" key="3">
    <source>
        <dbReference type="ARBA" id="ARBA00022452"/>
    </source>
</evidence>
<dbReference type="Pfam" id="PF00593">
    <property type="entry name" value="TonB_dep_Rec_b-barrel"/>
    <property type="match status" value="1"/>
</dbReference>
<evidence type="ECO:0000256" key="4">
    <source>
        <dbReference type="ARBA" id="ARBA00022692"/>
    </source>
</evidence>
<organism evidence="12 13">
    <name type="scientific">Ilyomonas limi</name>
    <dbReference type="NCBI Taxonomy" id="2575867"/>
    <lineage>
        <taxon>Bacteria</taxon>
        <taxon>Pseudomonadati</taxon>
        <taxon>Bacteroidota</taxon>
        <taxon>Chitinophagia</taxon>
        <taxon>Chitinophagales</taxon>
        <taxon>Chitinophagaceae</taxon>
        <taxon>Ilyomonas</taxon>
    </lineage>
</organism>
<protein>
    <submittedName>
        <fullName evidence="12">TonB-dependent receptor</fullName>
    </submittedName>
</protein>
<keyword evidence="2 8" id="KW-0813">Transport</keyword>
<dbReference type="InterPro" id="IPR039426">
    <property type="entry name" value="TonB-dep_rcpt-like"/>
</dbReference>
<evidence type="ECO:0000259" key="10">
    <source>
        <dbReference type="Pfam" id="PF00593"/>
    </source>
</evidence>
<evidence type="ECO:0000313" key="12">
    <source>
        <dbReference type="EMBL" id="TKK71026.1"/>
    </source>
</evidence>
<accession>A0A4U3LAG3</accession>
<name>A0A4U3LAG3_9BACT</name>
<dbReference type="OrthoDB" id="899266at2"/>
<dbReference type="PROSITE" id="PS52016">
    <property type="entry name" value="TONB_DEPENDENT_REC_3"/>
    <property type="match status" value="1"/>
</dbReference>
<evidence type="ECO:0000256" key="7">
    <source>
        <dbReference type="ARBA" id="ARBA00023237"/>
    </source>
</evidence>
<evidence type="ECO:0000256" key="6">
    <source>
        <dbReference type="ARBA" id="ARBA00023136"/>
    </source>
</evidence>
<evidence type="ECO:0000256" key="1">
    <source>
        <dbReference type="ARBA" id="ARBA00004571"/>
    </source>
</evidence>
<proteinExistence type="inferred from homology"/>
<dbReference type="Pfam" id="PF07715">
    <property type="entry name" value="Plug"/>
    <property type="match status" value="1"/>
</dbReference>
<dbReference type="Gene3D" id="2.60.40.1120">
    <property type="entry name" value="Carboxypeptidase-like, regulatory domain"/>
    <property type="match status" value="1"/>
</dbReference>
<dbReference type="InterPro" id="IPR012910">
    <property type="entry name" value="Plug_dom"/>
</dbReference>
<evidence type="ECO:0000313" key="13">
    <source>
        <dbReference type="Proteomes" id="UP000305848"/>
    </source>
</evidence>
<dbReference type="Pfam" id="PF13715">
    <property type="entry name" value="CarbopepD_reg_2"/>
    <property type="match status" value="1"/>
</dbReference>
<dbReference type="InterPro" id="IPR000531">
    <property type="entry name" value="Beta-barrel_TonB"/>
</dbReference>
<keyword evidence="12" id="KW-0675">Receptor</keyword>